<comment type="caution">
    <text evidence="1">The sequence shown here is derived from an EMBL/GenBank/DDBJ whole genome shotgun (WGS) entry which is preliminary data.</text>
</comment>
<dbReference type="EMBL" id="JAFNEN010003656">
    <property type="protein sequence ID" value="KAG8171701.1"/>
    <property type="molecule type" value="Genomic_DNA"/>
</dbReference>
<reference evidence="1 2" key="1">
    <citation type="journal article" date="2022" name="Nat. Ecol. Evol.">
        <title>A masculinizing supergene underlies an exaggerated male reproductive morph in a spider.</title>
        <authorList>
            <person name="Hendrickx F."/>
            <person name="De Corte Z."/>
            <person name="Sonet G."/>
            <person name="Van Belleghem S.M."/>
            <person name="Kostlbacher S."/>
            <person name="Vangestel C."/>
        </authorList>
    </citation>
    <scope>NUCLEOTIDE SEQUENCE [LARGE SCALE GENOMIC DNA]</scope>
    <source>
        <strain evidence="1">W744_W776</strain>
    </source>
</reference>
<keyword evidence="2" id="KW-1185">Reference proteome</keyword>
<evidence type="ECO:0000313" key="1">
    <source>
        <dbReference type="EMBL" id="KAG8171701.1"/>
    </source>
</evidence>
<sequence length="81" mass="9271">MLLQHPPATRFGLPKVEIITSLESFARDVHFLGSPTGLQTASGDRFVKLWTTSITYRIPLLMLNVWTLQKCSKYLRRPIGR</sequence>
<dbReference type="AlphaFoldDB" id="A0AAV6TJJ6"/>
<accession>A0AAV6TJJ6</accession>
<proteinExistence type="predicted"/>
<name>A0AAV6TJJ6_9ARAC</name>
<organism evidence="1 2">
    <name type="scientific">Oedothorax gibbosus</name>
    <dbReference type="NCBI Taxonomy" id="931172"/>
    <lineage>
        <taxon>Eukaryota</taxon>
        <taxon>Metazoa</taxon>
        <taxon>Ecdysozoa</taxon>
        <taxon>Arthropoda</taxon>
        <taxon>Chelicerata</taxon>
        <taxon>Arachnida</taxon>
        <taxon>Araneae</taxon>
        <taxon>Araneomorphae</taxon>
        <taxon>Entelegynae</taxon>
        <taxon>Araneoidea</taxon>
        <taxon>Linyphiidae</taxon>
        <taxon>Erigoninae</taxon>
        <taxon>Oedothorax</taxon>
    </lineage>
</organism>
<gene>
    <name evidence="1" type="ORF">JTE90_020748</name>
</gene>
<protein>
    <submittedName>
        <fullName evidence="1">Uncharacterized protein</fullName>
    </submittedName>
</protein>
<dbReference type="Proteomes" id="UP000827092">
    <property type="component" value="Unassembled WGS sequence"/>
</dbReference>
<evidence type="ECO:0000313" key="2">
    <source>
        <dbReference type="Proteomes" id="UP000827092"/>
    </source>
</evidence>